<evidence type="ECO:0000313" key="2">
    <source>
        <dbReference type="Proteomes" id="UP000220527"/>
    </source>
</evidence>
<feature type="non-terminal residue" evidence="1">
    <location>
        <position position="204"/>
    </location>
</feature>
<sequence>MRIDVEVVRFVREVWYVPSTKTTIIAPLPPGYRGGFCPTIHALVPALGHGANVSQPALLTFLRDVGLTIGTGTVARMLLDPEGHWADDAEAIHQTGLATGAWVATDQTSTRVDGQNEVCHVVGNDLFTSYHTRPGGTRQDVLAVIWGQDLRFRLNVEEVTGYAALDDRISKTTDKREQLLAVLKHPDIPLHNNDMELAARRRVR</sequence>
<evidence type="ECO:0000313" key="1">
    <source>
        <dbReference type="EMBL" id="PDV98014.1"/>
    </source>
</evidence>
<proteinExistence type="predicted"/>
<keyword evidence="2" id="KW-1185">Reference proteome</keyword>
<evidence type="ECO:0008006" key="3">
    <source>
        <dbReference type="Google" id="ProtNLM"/>
    </source>
</evidence>
<dbReference type="EMBL" id="NQWI01000298">
    <property type="protein sequence ID" value="PDV98014.1"/>
    <property type="molecule type" value="Genomic_DNA"/>
</dbReference>
<dbReference type="Proteomes" id="UP000220527">
    <property type="component" value="Unassembled WGS sequence"/>
</dbReference>
<protein>
    <recommendedName>
        <fullName evidence="3">Transposase</fullName>
    </recommendedName>
</protein>
<gene>
    <name evidence="1" type="ORF">CJ255_22140</name>
</gene>
<name>A0A2A6RD98_9CHLR</name>
<accession>A0A2A6RD98</accession>
<organism evidence="1 2">
    <name type="scientific">Candidatus Viridilinea mediisalina</name>
    <dbReference type="NCBI Taxonomy" id="2024553"/>
    <lineage>
        <taxon>Bacteria</taxon>
        <taxon>Bacillati</taxon>
        <taxon>Chloroflexota</taxon>
        <taxon>Chloroflexia</taxon>
        <taxon>Chloroflexales</taxon>
        <taxon>Chloroflexineae</taxon>
        <taxon>Oscillochloridaceae</taxon>
        <taxon>Candidatus Viridilinea</taxon>
    </lineage>
</organism>
<comment type="caution">
    <text evidence="1">The sequence shown here is derived from an EMBL/GenBank/DDBJ whole genome shotgun (WGS) entry which is preliminary data.</text>
</comment>
<dbReference type="AlphaFoldDB" id="A0A2A6RD98"/>
<reference evidence="2" key="1">
    <citation type="submission" date="2017-08" db="EMBL/GenBank/DDBJ databases">
        <authorList>
            <person name="Grouzdev D.S."/>
            <person name="Gaisin V.A."/>
            <person name="Rysina M.S."/>
            <person name="Gorlenko V.M."/>
        </authorList>
    </citation>
    <scope>NUCLEOTIDE SEQUENCE [LARGE SCALE GENOMIC DNA]</scope>
    <source>
        <strain evidence="2">Kir15-3F</strain>
    </source>
</reference>